<gene>
    <name evidence="1" type="ORF">BDV36DRAFT_257928</name>
</gene>
<evidence type="ECO:0000313" key="2">
    <source>
        <dbReference type="Proteomes" id="UP000325395"/>
    </source>
</evidence>
<dbReference type="InterPro" id="IPR011990">
    <property type="entry name" value="TPR-like_helical_dom_sf"/>
</dbReference>
<evidence type="ECO:0000313" key="1">
    <source>
        <dbReference type="EMBL" id="KAE8417135.1"/>
    </source>
</evidence>
<name>A0ABQ6WJ42_9EURO</name>
<keyword evidence="2" id="KW-1185">Reference proteome</keyword>
<reference evidence="1 2" key="1">
    <citation type="submission" date="2019-04" db="EMBL/GenBank/DDBJ databases">
        <authorList>
            <consortium name="DOE Joint Genome Institute"/>
            <person name="Mondo S."/>
            <person name="Kjaerbolling I."/>
            <person name="Vesth T."/>
            <person name="Frisvad J.C."/>
            <person name="Nybo J.L."/>
            <person name="Theobald S."/>
            <person name="Kildgaard S."/>
            <person name="Isbrandt T."/>
            <person name="Kuo A."/>
            <person name="Sato A."/>
            <person name="Lyhne E.K."/>
            <person name="Kogle M.E."/>
            <person name="Wiebenga A."/>
            <person name="Kun R.S."/>
            <person name="Lubbers R.J."/>
            <person name="Makela M.R."/>
            <person name="Barry K."/>
            <person name="Chovatia M."/>
            <person name="Clum A."/>
            <person name="Daum C."/>
            <person name="Haridas S."/>
            <person name="He G."/>
            <person name="LaButti K."/>
            <person name="Lipzen A."/>
            <person name="Riley R."/>
            <person name="Salamov A."/>
            <person name="Simmons B.A."/>
            <person name="Magnuson J.K."/>
            <person name="Henrissat B."/>
            <person name="Mortensen U.H."/>
            <person name="Larsen T.O."/>
            <person name="Devries R.P."/>
            <person name="Grigoriev I.V."/>
            <person name="Machida M."/>
            <person name="Baker S.E."/>
            <person name="Andersen M.R."/>
            <person name="Cantor M.N."/>
            <person name="Hua S.X."/>
        </authorList>
    </citation>
    <scope>NUCLEOTIDE SEQUENCE [LARGE SCALE GENOMIC DNA]</scope>
    <source>
        <strain evidence="1 2">CBS 117616</strain>
    </source>
</reference>
<proteinExistence type="predicted"/>
<dbReference type="Gene3D" id="1.25.40.10">
    <property type="entry name" value="Tetratricopeptide repeat domain"/>
    <property type="match status" value="1"/>
</dbReference>
<organism evidence="1 2">
    <name type="scientific">Aspergillus pseudocaelatus</name>
    <dbReference type="NCBI Taxonomy" id="1825620"/>
    <lineage>
        <taxon>Eukaryota</taxon>
        <taxon>Fungi</taxon>
        <taxon>Dikarya</taxon>
        <taxon>Ascomycota</taxon>
        <taxon>Pezizomycotina</taxon>
        <taxon>Eurotiomycetes</taxon>
        <taxon>Eurotiomycetidae</taxon>
        <taxon>Eurotiales</taxon>
        <taxon>Aspergillaceae</taxon>
        <taxon>Aspergillus</taxon>
        <taxon>Aspergillus subgen. Circumdati</taxon>
    </lineage>
</organism>
<sequence length="93" mass="10683">MEVLEGRRKALGPEHHKTIHTMFSLSMVYIDEDSSEAEHLLLQILKSQPEGAEKVLSTISLLVIRLRQGREAEAAELEEQLQVVRKEHEGLYY</sequence>
<evidence type="ECO:0008006" key="3">
    <source>
        <dbReference type="Google" id="ProtNLM"/>
    </source>
</evidence>
<accession>A0ABQ6WJ42</accession>
<dbReference type="EMBL" id="ML735742">
    <property type="protein sequence ID" value="KAE8417135.1"/>
    <property type="molecule type" value="Genomic_DNA"/>
</dbReference>
<protein>
    <recommendedName>
        <fullName evidence="3">Kinesin light chain</fullName>
    </recommendedName>
</protein>
<dbReference type="Proteomes" id="UP000325395">
    <property type="component" value="Unassembled WGS sequence"/>
</dbReference>